<evidence type="ECO:0000256" key="1">
    <source>
        <dbReference type="ARBA" id="ARBA00006847"/>
    </source>
</evidence>
<keyword evidence="6" id="KW-0378">Hydrolase</keyword>
<dbReference type="NCBIfam" id="TIGR01587">
    <property type="entry name" value="cas3_core"/>
    <property type="match status" value="1"/>
</dbReference>
<dbReference type="NCBIfam" id="TIGR02593">
    <property type="entry name" value="CRISPR_cas5"/>
    <property type="match status" value="1"/>
</dbReference>
<keyword evidence="3" id="KW-0540">Nuclease</keyword>
<name>A0ABV2A2G8_9ACTN</name>
<dbReference type="Pfam" id="PF09704">
    <property type="entry name" value="Cas_Cas5d"/>
    <property type="match status" value="1"/>
</dbReference>
<sequence>MTAALEITVTAPVASFRNPLYSGVQVTLPCPPPSTVAGLLAAAVGGWDRMPADTRIAMAFTARGKGVDLETFHPLDAEGKRREATPKDHEFLADTTLTVWVLNHLDLWERALRRPVWPLRLGRSQDLASARTRRITLHEGAGSQGHALLPVEASTSGMQVRMPHAISPDRSRVQWGTYRYAPKGSAAKVDSSLRTDGGQAVVPLPPVHPRARAEEQVELPHIWAKSPDKRIRPPQLGEALTTHLQATTRALDLLRARVGALPGMDERFWTWARLACLFHDAGKIPNGFQTMVGNPPPAQPWGKRHEIYSLAFVEHVLAPLPEEERTWVGLGVLTHHRPLAGGEGSIRNEQRTLTDPQQVQDSFGPVDTASANALATWLAARASAPAPAPVDQTDLAQATHRMLDRILKEWEHGESPDERAGLTAALLQGAVTLTDHVASAHSPLLTDHPLLGADYPRRLRLELAGKGNSAYPHQERAETTTTHMVLRAPTGQGKTEAALLWSHTHTRDLAAGTGGTPRLFYSLPYLASINAMATRLRQVLGQDQVGVVHSRAASFYLSTASCDDHQLGDAGQERQRASRAVAQANASRLFRELVRVTTPYQLLRGALGGTAHAATLIDSANSVFVFDELHAYEPVRLGMILAMMRQWADLGGRIGVISATLPDRLLDTIRTTLGENHRVELVEPDADYAWPRRHRLHLRQEHLTDPTSVEQIRDALRAGQSVAVIANNVADAWNLYDQLAPLAKELHGDDAALLLHSRFRTGDRSRIEKAIRDRFGTKVTPRRPGLLVATQVVEVSLDVDFDVLHTSAAPLEALLQRFGRVNRVGALEGPAPVIVHQAHYAPRGRSGPEFADKVYDAEPTKLSWDILARDDGQELDERLFTTWLDEIYTSSWGDAWQAQVEESAANFQDYFLGFEQPLNDTSELSKAFDKMFDGVDGILAKDRQDYEDALFEKAANEEPGTGRLLASQYLIPLPHYARFLGTWDHKLKVLVIDAEYEDDRGLTAIRSTSSTGSYQPGAIL</sequence>
<dbReference type="Pfam" id="PF00270">
    <property type="entry name" value="DEAD"/>
    <property type="match status" value="1"/>
</dbReference>
<dbReference type="InterPro" id="IPR027417">
    <property type="entry name" value="P-loop_NTPase"/>
</dbReference>
<dbReference type="PANTHER" id="PTHR47959">
    <property type="entry name" value="ATP-DEPENDENT RNA HELICASE RHLE-RELATED"/>
    <property type="match status" value="1"/>
</dbReference>
<evidence type="ECO:0000256" key="2">
    <source>
        <dbReference type="ARBA" id="ARBA00009046"/>
    </source>
</evidence>
<evidence type="ECO:0000256" key="4">
    <source>
        <dbReference type="ARBA" id="ARBA00022723"/>
    </source>
</evidence>
<evidence type="ECO:0000259" key="11">
    <source>
        <dbReference type="PROSITE" id="PS51643"/>
    </source>
</evidence>
<evidence type="ECO:0000256" key="10">
    <source>
        <dbReference type="ARBA" id="ARBA00038437"/>
    </source>
</evidence>
<evidence type="ECO:0000256" key="5">
    <source>
        <dbReference type="ARBA" id="ARBA00022741"/>
    </source>
</evidence>
<dbReference type="InterPro" id="IPR006483">
    <property type="entry name" value="CRISPR-assoc_Cas3_HD"/>
</dbReference>
<reference evidence="12 13" key="1">
    <citation type="submission" date="2024-06" db="EMBL/GenBank/DDBJ databases">
        <authorList>
            <person name="Bataeva Y.V."/>
            <person name="Grigorian L.N."/>
            <person name="Solomentsev V.I."/>
        </authorList>
    </citation>
    <scope>NUCLEOTIDE SEQUENCE [LARGE SCALE GENOMIC DNA]</scope>
    <source>
        <strain evidence="13">SCPM-O-B-12605 (RCAM04882)</strain>
    </source>
</reference>
<dbReference type="InterPro" id="IPR050079">
    <property type="entry name" value="DEAD_box_RNA_helicase"/>
</dbReference>
<dbReference type="CDD" id="cd09641">
    <property type="entry name" value="Cas3''_I"/>
    <property type="match status" value="1"/>
</dbReference>
<dbReference type="NCBIfam" id="TIGR01596">
    <property type="entry name" value="cas3_HD"/>
    <property type="match status" value="1"/>
</dbReference>
<dbReference type="SUPFAM" id="SSF52540">
    <property type="entry name" value="P-loop containing nucleoside triphosphate hydrolases"/>
    <property type="match status" value="1"/>
</dbReference>
<keyword evidence="8" id="KW-0067">ATP-binding</keyword>
<dbReference type="InterPro" id="IPR038257">
    <property type="entry name" value="CRISPR-assoc_Cas3_HD_sf"/>
</dbReference>
<keyword evidence="4" id="KW-0479">Metal-binding</keyword>
<evidence type="ECO:0000256" key="8">
    <source>
        <dbReference type="ARBA" id="ARBA00022840"/>
    </source>
</evidence>
<comment type="similarity">
    <text evidence="10">Belongs to the DEAD box helicase family.</text>
</comment>
<dbReference type="PROSITE" id="PS51643">
    <property type="entry name" value="HD_CAS3"/>
    <property type="match status" value="1"/>
</dbReference>
<keyword evidence="9" id="KW-0051">Antiviral defense</keyword>
<comment type="caution">
    <text evidence="12">The sequence shown here is derived from an EMBL/GenBank/DDBJ whole genome shotgun (WGS) entry which is preliminary data.</text>
</comment>
<dbReference type="EMBL" id="JBEQNB010000018">
    <property type="protein sequence ID" value="MES0837532.1"/>
    <property type="molecule type" value="Genomic_DNA"/>
</dbReference>
<evidence type="ECO:0000313" key="12">
    <source>
        <dbReference type="EMBL" id="MES0837532.1"/>
    </source>
</evidence>
<gene>
    <name evidence="12" type="primary">cas3</name>
    <name evidence="12" type="ORF">ABUK86_27410</name>
</gene>
<comment type="similarity">
    <text evidence="1">In the N-terminal section; belongs to the CRISPR-associated nuclease Cas3-HD family.</text>
</comment>
<dbReference type="Gene3D" id="3.30.70.2660">
    <property type="match status" value="1"/>
</dbReference>
<dbReference type="SMART" id="SM00490">
    <property type="entry name" value="HELICc"/>
    <property type="match status" value="1"/>
</dbReference>
<proteinExistence type="inferred from homology"/>
<dbReference type="Pfam" id="PF22590">
    <property type="entry name" value="Cas3-like_C_2"/>
    <property type="match status" value="1"/>
</dbReference>
<evidence type="ECO:0000256" key="7">
    <source>
        <dbReference type="ARBA" id="ARBA00022806"/>
    </source>
</evidence>
<dbReference type="CDD" id="cd09693">
    <property type="entry name" value="Cas5_I"/>
    <property type="match status" value="1"/>
</dbReference>
<dbReference type="InterPro" id="IPR021124">
    <property type="entry name" value="CRISPR-assoc_prot_Cas5"/>
</dbReference>
<dbReference type="Proteomes" id="UP001432401">
    <property type="component" value="Unassembled WGS sequence"/>
</dbReference>
<evidence type="ECO:0000256" key="3">
    <source>
        <dbReference type="ARBA" id="ARBA00022722"/>
    </source>
</evidence>
<dbReference type="InterPro" id="IPR013422">
    <property type="entry name" value="CRISPR-assoc_prot_Cas5_N"/>
</dbReference>
<keyword evidence="13" id="KW-1185">Reference proteome</keyword>
<evidence type="ECO:0000256" key="9">
    <source>
        <dbReference type="ARBA" id="ARBA00023118"/>
    </source>
</evidence>
<dbReference type="RefSeq" id="WP_352986424.1">
    <property type="nucleotide sequence ID" value="NZ_JBEQNA010000018.1"/>
</dbReference>
<dbReference type="SUPFAM" id="SSF109604">
    <property type="entry name" value="HD-domain/PDEase-like"/>
    <property type="match status" value="1"/>
</dbReference>
<comment type="similarity">
    <text evidence="2">In the central section; belongs to the CRISPR-associated helicase Cas3 family.</text>
</comment>
<keyword evidence="7" id="KW-0347">Helicase</keyword>
<evidence type="ECO:0000313" key="13">
    <source>
        <dbReference type="Proteomes" id="UP001432401"/>
    </source>
</evidence>
<dbReference type="InterPro" id="IPR011545">
    <property type="entry name" value="DEAD/DEAH_box_helicase_dom"/>
</dbReference>
<keyword evidence="5" id="KW-0547">Nucleotide-binding</keyword>
<dbReference type="InterPro" id="IPR001650">
    <property type="entry name" value="Helicase_C-like"/>
</dbReference>
<organism evidence="12 13">
    <name type="scientific">Nocardiopsis tropica</name>
    <dbReference type="NCBI Taxonomy" id="109330"/>
    <lineage>
        <taxon>Bacteria</taxon>
        <taxon>Bacillati</taxon>
        <taxon>Actinomycetota</taxon>
        <taxon>Actinomycetes</taxon>
        <taxon>Streptosporangiales</taxon>
        <taxon>Nocardiopsidaceae</taxon>
        <taxon>Nocardiopsis</taxon>
    </lineage>
</organism>
<dbReference type="InterPro" id="IPR054712">
    <property type="entry name" value="Cas3-like_dom"/>
</dbReference>
<accession>A0ABV2A2G8</accession>
<protein>
    <submittedName>
        <fullName evidence="12">CRISPR-associated helicase Cas3</fullName>
    </submittedName>
</protein>
<feature type="domain" description="HD Cas3-type" evidence="11">
    <location>
        <begin position="233"/>
        <end position="437"/>
    </location>
</feature>
<evidence type="ECO:0000256" key="6">
    <source>
        <dbReference type="ARBA" id="ARBA00022801"/>
    </source>
</evidence>
<dbReference type="Gene3D" id="1.10.3210.30">
    <property type="match status" value="1"/>
</dbReference>
<dbReference type="Gene3D" id="3.40.50.300">
    <property type="entry name" value="P-loop containing nucleotide triphosphate hydrolases"/>
    <property type="match status" value="2"/>
</dbReference>
<dbReference type="InterPro" id="IPR006474">
    <property type="entry name" value="Helicase_Cas3_CRISPR-ass_core"/>
</dbReference>
<dbReference type="PANTHER" id="PTHR47959:SF16">
    <property type="entry name" value="CRISPR-ASSOCIATED NUCLEASE_HELICASE CAS3-RELATED"/>
    <property type="match status" value="1"/>
</dbReference>